<evidence type="ECO:0000313" key="2">
    <source>
        <dbReference type="WBParaSite" id="nRc.2.0.1.t27615-RA"/>
    </source>
</evidence>
<evidence type="ECO:0000313" key="1">
    <source>
        <dbReference type="Proteomes" id="UP000887565"/>
    </source>
</evidence>
<protein>
    <submittedName>
        <fullName evidence="2">Uncharacterized protein</fullName>
    </submittedName>
</protein>
<accession>A0A915JN42</accession>
<dbReference type="AlphaFoldDB" id="A0A915JN42"/>
<proteinExistence type="predicted"/>
<dbReference type="WBParaSite" id="nRc.2.0.1.t27615-RA">
    <property type="protein sequence ID" value="nRc.2.0.1.t27615-RA"/>
    <property type="gene ID" value="nRc.2.0.1.g27615"/>
</dbReference>
<keyword evidence="1" id="KW-1185">Reference proteome</keyword>
<sequence length="16" mass="1770">MISVCQNVIIVIFGSF</sequence>
<name>A0A915JN42_ROMCU</name>
<reference evidence="2" key="1">
    <citation type="submission" date="2022-11" db="UniProtKB">
        <authorList>
            <consortium name="WormBaseParasite"/>
        </authorList>
    </citation>
    <scope>IDENTIFICATION</scope>
</reference>
<dbReference type="Proteomes" id="UP000887565">
    <property type="component" value="Unplaced"/>
</dbReference>
<organism evidence="1 2">
    <name type="scientific">Romanomermis culicivorax</name>
    <name type="common">Nematode worm</name>
    <dbReference type="NCBI Taxonomy" id="13658"/>
    <lineage>
        <taxon>Eukaryota</taxon>
        <taxon>Metazoa</taxon>
        <taxon>Ecdysozoa</taxon>
        <taxon>Nematoda</taxon>
        <taxon>Enoplea</taxon>
        <taxon>Dorylaimia</taxon>
        <taxon>Mermithida</taxon>
        <taxon>Mermithoidea</taxon>
        <taxon>Mermithidae</taxon>
        <taxon>Romanomermis</taxon>
    </lineage>
</organism>